<sequence length="372" mass="42286">MNRRDEDQSEDSPYGTPRSSSNYGTTSNNNISPTSTSLDLPAIAIPSDTLPNINPHLIESSNKRLDQGAIIGIAIAVVVVILFIMGIIDVLFLSSRVQATVLKKTARFLNHHDRPPSQFPQPQWNSKFDSKPLPTIPDSAYFSKDIRPSEKRHSFNSGYSSRYSRPMSFDSGIGIHAFNMKDIEGMGVYETEHQSMRTGYAKSFVPTIARRSWNDDTRSALTRYTRSYNEDIRPGMAVGKWEDAGDEECSSQYEESIYTNNSVANLLPNPNDSRRVWDEESIIGRGGGFGSREIKRSKTDVKTYRGKIKAGMGVQKRNTMIFVREVEEVRRVMALQEQQEERDRVNFEIYRRFWREGTRKKKGGRGSALTFR</sequence>
<dbReference type="Proteomes" id="UP000326757">
    <property type="component" value="Unassembled WGS sequence"/>
</dbReference>
<name>A0A5N6K3Y6_MONLA</name>
<comment type="caution">
    <text evidence="3">The sequence shown here is derived from an EMBL/GenBank/DDBJ whole genome shotgun (WGS) entry which is preliminary data.</text>
</comment>
<accession>A0A5N6K3Y6</accession>
<gene>
    <name evidence="3" type="ORF">EYC80_002400</name>
</gene>
<feature type="region of interest" description="Disordered" evidence="1">
    <location>
        <begin position="1"/>
        <end position="32"/>
    </location>
</feature>
<keyword evidence="2" id="KW-0812">Transmembrane</keyword>
<evidence type="ECO:0000256" key="1">
    <source>
        <dbReference type="SAM" id="MobiDB-lite"/>
    </source>
</evidence>
<keyword evidence="4" id="KW-1185">Reference proteome</keyword>
<dbReference type="OrthoDB" id="3550885at2759"/>
<protein>
    <submittedName>
        <fullName evidence="3">Uncharacterized protein</fullName>
    </submittedName>
</protein>
<organism evidence="3 4">
    <name type="scientific">Monilinia laxa</name>
    <name type="common">Brown rot fungus</name>
    <name type="synonym">Sclerotinia laxa</name>
    <dbReference type="NCBI Taxonomy" id="61186"/>
    <lineage>
        <taxon>Eukaryota</taxon>
        <taxon>Fungi</taxon>
        <taxon>Dikarya</taxon>
        <taxon>Ascomycota</taxon>
        <taxon>Pezizomycotina</taxon>
        <taxon>Leotiomycetes</taxon>
        <taxon>Helotiales</taxon>
        <taxon>Sclerotiniaceae</taxon>
        <taxon>Monilinia</taxon>
    </lineage>
</organism>
<evidence type="ECO:0000313" key="3">
    <source>
        <dbReference type="EMBL" id="KAB8296999.1"/>
    </source>
</evidence>
<proteinExistence type="predicted"/>
<keyword evidence="2" id="KW-0472">Membrane</keyword>
<dbReference type="EMBL" id="VIGI01000008">
    <property type="protein sequence ID" value="KAB8296999.1"/>
    <property type="molecule type" value="Genomic_DNA"/>
</dbReference>
<evidence type="ECO:0000313" key="4">
    <source>
        <dbReference type="Proteomes" id="UP000326757"/>
    </source>
</evidence>
<keyword evidence="2" id="KW-1133">Transmembrane helix</keyword>
<evidence type="ECO:0000256" key="2">
    <source>
        <dbReference type="SAM" id="Phobius"/>
    </source>
</evidence>
<feature type="compositionally biased region" description="Low complexity" evidence="1">
    <location>
        <begin position="19"/>
        <end position="32"/>
    </location>
</feature>
<dbReference type="AlphaFoldDB" id="A0A5N6K3Y6"/>
<feature type="transmembrane region" description="Helical" evidence="2">
    <location>
        <begin position="69"/>
        <end position="93"/>
    </location>
</feature>
<reference evidence="3 4" key="1">
    <citation type="submission" date="2019-06" db="EMBL/GenBank/DDBJ databases">
        <title>Genome Sequence of the Brown Rot Fungal Pathogen Monilinia laxa.</title>
        <authorList>
            <person name="De Miccolis Angelini R.M."/>
            <person name="Landi L."/>
            <person name="Abate D."/>
            <person name="Pollastro S."/>
            <person name="Romanazzi G."/>
            <person name="Faretra F."/>
        </authorList>
    </citation>
    <scope>NUCLEOTIDE SEQUENCE [LARGE SCALE GENOMIC DNA]</scope>
    <source>
        <strain evidence="3 4">Mlax316</strain>
    </source>
</reference>